<dbReference type="STRING" id="797277.SAMN05216198_1197"/>
<gene>
    <name evidence="1" type="ORF">SAMN05216198_1197</name>
</gene>
<dbReference type="OrthoDB" id="6635957at2"/>
<dbReference type="Pfam" id="PF14518">
    <property type="entry name" value="Haem_oxygenas_2"/>
    <property type="match status" value="1"/>
</dbReference>
<dbReference type="AlphaFoldDB" id="A0A1H1PIA3"/>
<reference evidence="2" key="1">
    <citation type="submission" date="2016-10" db="EMBL/GenBank/DDBJ databases">
        <authorList>
            <person name="Varghese N."/>
            <person name="Submissions S."/>
        </authorList>
    </citation>
    <scope>NUCLEOTIDE SEQUENCE [LARGE SCALE GENOMIC DNA]</scope>
    <source>
        <strain evidence="2">2SM5</strain>
    </source>
</reference>
<organism evidence="1 2">
    <name type="scientific">Halopseudomonas litoralis</name>
    <dbReference type="NCBI Taxonomy" id="797277"/>
    <lineage>
        <taxon>Bacteria</taxon>
        <taxon>Pseudomonadati</taxon>
        <taxon>Pseudomonadota</taxon>
        <taxon>Gammaproteobacteria</taxon>
        <taxon>Pseudomonadales</taxon>
        <taxon>Pseudomonadaceae</taxon>
        <taxon>Halopseudomonas</taxon>
    </lineage>
</organism>
<accession>A0A1H1PIA3</accession>
<name>A0A1H1PIA3_9GAMM</name>
<dbReference type="SMART" id="SM01236">
    <property type="entry name" value="Haem_oxygenase_2"/>
    <property type="match status" value="1"/>
</dbReference>
<dbReference type="EMBL" id="LT629748">
    <property type="protein sequence ID" value="SDS10972.1"/>
    <property type="molecule type" value="Genomic_DNA"/>
</dbReference>
<protein>
    <submittedName>
        <fullName evidence="1">Iron-containing redox enzyme</fullName>
    </submittedName>
</protein>
<dbReference type="Proteomes" id="UP000243426">
    <property type="component" value="Chromosome I"/>
</dbReference>
<dbReference type="RefSeq" id="WP_090272488.1">
    <property type="nucleotide sequence ID" value="NZ_LT629748.1"/>
</dbReference>
<proteinExistence type="predicted"/>
<keyword evidence="2" id="KW-1185">Reference proteome</keyword>
<evidence type="ECO:0000313" key="2">
    <source>
        <dbReference type="Proteomes" id="UP000243426"/>
    </source>
</evidence>
<evidence type="ECO:0000313" key="1">
    <source>
        <dbReference type="EMBL" id="SDS10972.1"/>
    </source>
</evidence>
<sequence length="462" mass="52501">MPTLNTPTRQYTHKPITEQSDPTILYHRLLQQPQQHLTSARQFLQRQLHQASLQPCDLPTDPQQLSEWVKAGSARTTSAYSDYLTARKQGQPRRFFASRAHAMYFLRGVAPTKLVDGAWLYGVLSQWQDWRFHSLVRTYLEELGDSEPLQNHVVLYKQLLNTHELNDPDTLSAGHYVQGAQQLALAHLAKDFLPELIGYNLGYEQLPLHLLITTYELNELGIDPYYFQLHVTIDNADTGHAQKAAHAVLDNLPISGDADAFYQRVKLGYQLNELGISSMDVIGSFNLEAEVHRVLEQKALVARNMHSDFCRIQGRTVNEWLSQPGRTGEFLAALEKRGWILRDTDPTESRFWQLIQGNRAPMFGVFSAYEMQLLHDWIAGEWSAPTTQRQPRRYVAPKVAAEPVDAGDFDAEQTALHRHLRKLPASELMDELIKLMSPSSHFTPDGLLATRLFAQAMGQRGA</sequence>